<evidence type="ECO:0000313" key="15">
    <source>
        <dbReference type="Proteomes" id="UP000593892"/>
    </source>
</evidence>
<dbReference type="SMART" id="SM00228">
    <property type="entry name" value="PDZ"/>
    <property type="match status" value="1"/>
</dbReference>
<comment type="similarity">
    <text evidence="2 7">Belongs to the peptidase S41B family.</text>
</comment>
<dbReference type="Proteomes" id="UP000593892">
    <property type="component" value="Chromosome"/>
</dbReference>
<sequence length="1052" mass="114813">MKTLTLTTLLLAASASAVHAGKPSLAEPSLCPTRPEIAFVSGGDIWTVPAKGGEAQLLVSNPATESRPMWSPDGTKLAFVSTRTGGGDIYVLTVASGQVKRVTFDDGAEMLDNWSRDGKWLYFHANKSVQLADVYRVSAEGGTPMEVVADQMMTEFHAAPSPDGQSVAFAARGIGYNQWWRHGHSHLDESEIWLWKEGAAAPFTKLVEMGARNEWPMWSADGKSLYYVSDRGGAENLWAWQGGATKPVTKFKDGRVLWASIGYDGKTIVFERDFGIWQCDTKSGQAAQVPITLRGTPSGTGFSRQPLASFGGLALSPDGKKIAVTAHGEIWAAPTKDGGEAIRVTTSPAAESGVVWAPDSKRIAYLSDRSGHSNLYLYDFSTRTEKQLTKADLNDVGPKFSPDGKQIAFVRDRKELRLCTLESGQEQVLASGSITGPISWSGDGQWIAFSPAGEKSFRNISVVPAAGGAAKPLSFLANVSTFDALWSPDGKFLLFSTTQRTENTQIGRVELVPKAPKFREDEFRDLFKEEAKKPEGPKPDAAKPPAAGAKPEVAKPEEKKKTPVEITFEGIRQRLSLLPVGLDAQASAISPDGKWLLVEAEVAGQGNLYLWPLDELAREAPVAKQLTSTPAPKGNPQWASDSKTVWYTEGGRVMSINIDSRQTKPLALTAEMDVDFDNEKVQVFRQAWGVMRDIFYDDKFHGTDWNAVKTRFEPQIEGAQTSDEMRRLISLMLGELNASHSGISAPGRPAPGPVGKLGLRFDRAAYEKNGQLKVSEVITLGPADVMKIKAGDVVAAIDGTAVDGHVNVDDLLRGTVNKRVELKVSNGTETREVVVRPITTAAEGLLRYRQWVEGRRAYVEKVSGGKLGYVHMRDMGDESLRQLYIDLDTENQTKQGVVIDIRNNNGGFVNAYALDVFARRPYLRMEQRGMPQGPARSILGQRALELPTILVTNQFSLSDAEDFTEGYRTLKLGKVVGEPTAGWIIYTGGAQLLDGSLLRTPGTKIFDHEGKVMELNPRPVDIAVTRPVGETYTDKDTQLDTAVRELLSEIKK</sequence>
<accession>A0A7S7SHR6</accession>
<dbReference type="InterPro" id="IPR028204">
    <property type="entry name" value="Tricorn_C1"/>
</dbReference>
<evidence type="ECO:0000256" key="8">
    <source>
        <dbReference type="PIRSR" id="PIRSR036421-1"/>
    </source>
</evidence>
<dbReference type="PANTHER" id="PTHR43253">
    <property type="entry name" value="TRICORN PROTEASE HOMOLOG 2-RELATED"/>
    <property type="match status" value="1"/>
</dbReference>
<dbReference type="Pfam" id="PF26549">
    <property type="entry name" value="Tricorn_N"/>
    <property type="match status" value="1"/>
</dbReference>
<evidence type="ECO:0000256" key="4">
    <source>
        <dbReference type="ARBA" id="ARBA00022670"/>
    </source>
</evidence>
<dbReference type="GO" id="GO:0008236">
    <property type="term" value="F:serine-type peptidase activity"/>
    <property type="evidence" value="ECO:0007669"/>
    <property type="project" value="UniProtKB-UniRule"/>
</dbReference>
<evidence type="ECO:0000256" key="3">
    <source>
        <dbReference type="ARBA" id="ARBA00022490"/>
    </source>
</evidence>
<dbReference type="EC" id="3.4.21.-" evidence="7"/>
<dbReference type="InterPro" id="IPR005151">
    <property type="entry name" value="Tail-specific_protease"/>
</dbReference>
<evidence type="ECO:0000256" key="6">
    <source>
        <dbReference type="ARBA" id="ARBA00022825"/>
    </source>
</evidence>
<dbReference type="SUPFAM" id="SSF52096">
    <property type="entry name" value="ClpP/crotonase"/>
    <property type="match status" value="1"/>
</dbReference>
<comment type="function">
    <text evidence="7">Degrades oligopeptides.</text>
</comment>
<keyword evidence="4 7" id="KW-0645">Protease</keyword>
<dbReference type="PIRSF" id="PIRSF036421">
    <property type="entry name" value="Tricorn_protease"/>
    <property type="match status" value="1"/>
</dbReference>
<dbReference type="Gene3D" id="3.90.226.10">
    <property type="entry name" value="2-enoyl-CoA Hydratase, Chain A, domain 1"/>
    <property type="match status" value="1"/>
</dbReference>
<dbReference type="SUPFAM" id="SSF63829">
    <property type="entry name" value="Calcium-dependent phosphotriesterase"/>
    <property type="match status" value="1"/>
</dbReference>
<dbReference type="Gene3D" id="2.120.10.30">
    <property type="entry name" value="TolB, C-terminal domain"/>
    <property type="match status" value="2"/>
</dbReference>
<evidence type="ECO:0000259" key="12">
    <source>
        <dbReference type="SMART" id="SM00228"/>
    </source>
</evidence>
<keyword evidence="11" id="KW-0732">Signal</keyword>
<dbReference type="InterPro" id="IPR011042">
    <property type="entry name" value="6-blade_b-propeller_TolB-like"/>
</dbReference>
<dbReference type="SUPFAM" id="SSF82171">
    <property type="entry name" value="DPP6 N-terminal domain-like"/>
    <property type="match status" value="1"/>
</dbReference>
<dbReference type="RefSeq" id="WP_194447881.1">
    <property type="nucleotide sequence ID" value="NZ_CP063849.1"/>
</dbReference>
<dbReference type="Gene3D" id="2.120.10.60">
    <property type="entry name" value="Tricorn protease N-terminal domain"/>
    <property type="match status" value="1"/>
</dbReference>
<feature type="active site" description="Charge relay system" evidence="8">
    <location>
        <position position="1014"/>
    </location>
</feature>
<feature type="domain" description="Tail specific protease" evidence="13">
    <location>
        <begin position="828"/>
        <end position="1025"/>
    </location>
</feature>
<comment type="subcellular location">
    <subcellularLocation>
        <location evidence="1 7">Cytoplasm</location>
    </subcellularLocation>
</comment>
<dbReference type="GO" id="GO:0005737">
    <property type="term" value="C:cytoplasm"/>
    <property type="evidence" value="ECO:0007669"/>
    <property type="project" value="UniProtKB-SubCell"/>
</dbReference>
<feature type="signal peptide" evidence="11">
    <location>
        <begin position="1"/>
        <end position="20"/>
    </location>
</feature>
<name>A0A7S7SHR6_PALFE</name>
<dbReference type="SUPFAM" id="SSF69304">
    <property type="entry name" value="Tricorn protease N-terminal domain"/>
    <property type="match status" value="1"/>
</dbReference>
<evidence type="ECO:0000256" key="9">
    <source>
        <dbReference type="PIRSR" id="PIRSR036421-3"/>
    </source>
</evidence>
<dbReference type="InterPro" id="IPR036034">
    <property type="entry name" value="PDZ_sf"/>
</dbReference>
<feature type="compositionally biased region" description="Basic and acidic residues" evidence="10">
    <location>
        <begin position="552"/>
        <end position="561"/>
    </location>
</feature>
<reference evidence="14 15" key="1">
    <citation type="submission" date="2020-10" db="EMBL/GenBank/DDBJ databases">
        <title>Complete genome sequence of Paludibaculum fermentans P105T, a facultatively anaerobic acidobacterium capable of dissimilatory Fe(III) reduction.</title>
        <authorList>
            <person name="Dedysh S.N."/>
            <person name="Beletsky A.V."/>
            <person name="Kulichevskaya I.S."/>
            <person name="Mardanov A.V."/>
            <person name="Ravin N.V."/>
        </authorList>
    </citation>
    <scope>NUCLEOTIDE SEQUENCE [LARGE SCALE GENOMIC DNA]</scope>
    <source>
        <strain evidence="14 15">P105</strain>
    </source>
</reference>
<feature type="site" description="Transition state stabilizer; via amide nitrogen" evidence="9">
    <location>
        <position position="959"/>
    </location>
</feature>
<dbReference type="SMART" id="SM00245">
    <property type="entry name" value="TSPc"/>
    <property type="match status" value="1"/>
</dbReference>
<evidence type="ECO:0000256" key="5">
    <source>
        <dbReference type="ARBA" id="ARBA00022801"/>
    </source>
</evidence>
<dbReference type="InterPro" id="IPR012393">
    <property type="entry name" value="Tricorn_protease"/>
</dbReference>
<keyword evidence="3 7" id="KW-0963">Cytoplasm</keyword>
<evidence type="ECO:0000259" key="13">
    <source>
        <dbReference type="SMART" id="SM00245"/>
    </source>
</evidence>
<feature type="compositionally biased region" description="Basic and acidic residues" evidence="10">
    <location>
        <begin position="529"/>
        <end position="541"/>
    </location>
</feature>
<evidence type="ECO:0000313" key="14">
    <source>
        <dbReference type="EMBL" id="QOY86212.1"/>
    </source>
</evidence>
<dbReference type="PANTHER" id="PTHR43253:SF1">
    <property type="entry name" value="TRICORN PROTEASE HOMOLOG 2-RELATED"/>
    <property type="match status" value="1"/>
</dbReference>
<dbReference type="InterPro" id="IPR029045">
    <property type="entry name" value="ClpP/crotonase-like_dom_sf"/>
</dbReference>
<feature type="active site" description="Charge relay system" evidence="8">
    <location>
        <position position="740"/>
    </location>
</feature>
<evidence type="ECO:0000256" key="10">
    <source>
        <dbReference type="SAM" id="MobiDB-lite"/>
    </source>
</evidence>
<dbReference type="Gene3D" id="2.30.42.10">
    <property type="match status" value="1"/>
</dbReference>
<keyword evidence="15" id="KW-1185">Reference proteome</keyword>
<dbReference type="KEGG" id="pfer:IRI77_25835"/>
<protein>
    <recommendedName>
        <fullName evidence="7">Tricorn protease homolog</fullName>
        <ecNumber evidence="7">3.4.21.-</ecNumber>
    </recommendedName>
</protein>
<proteinExistence type="inferred from homology"/>
<dbReference type="EMBL" id="CP063849">
    <property type="protein sequence ID" value="QOY86212.1"/>
    <property type="molecule type" value="Genomic_DNA"/>
</dbReference>
<dbReference type="InterPro" id="IPR001478">
    <property type="entry name" value="PDZ"/>
</dbReference>
<gene>
    <name evidence="14" type="ORF">IRI77_25835</name>
</gene>
<dbReference type="Pfam" id="PF14684">
    <property type="entry name" value="Tricorn_C1"/>
    <property type="match status" value="1"/>
</dbReference>
<dbReference type="Pfam" id="PF26550">
    <property type="entry name" value="Tricorn_2nd"/>
    <property type="match status" value="1"/>
</dbReference>
<dbReference type="CDD" id="cd07562">
    <property type="entry name" value="Peptidase_S41_TRI"/>
    <property type="match status" value="1"/>
</dbReference>
<dbReference type="GO" id="GO:0006508">
    <property type="term" value="P:proteolysis"/>
    <property type="evidence" value="ECO:0007669"/>
    <property type="project" value="UniProtKB-UniRule"/>
</dbReference>
<dbReference type="SUPFAM" id="SSF50156">
    <property type="entry name" value="PDZ domain-like"/>
    <property type="match status" value="1"/>
</dbReference>
<evidence type="ECO:0000256" key="1">
    <source>
        <dbReference type="ARBA" id="ARBA00004496"/>
    </source>
</evidence>
<dbReference type="Pfam" id="PF03572">
    <property type="entry name" value="Peptidase_S41"/>
    <property type="match status" value="1"/>
</dbReference>
<feature type="region of interest" description="Disordered" evidence="10">
    <location>
        <begin position="529"/>
        <end position="561"/>
    </location>
</feature>
<evidence type="ECO:0000256" key="7">
    <source>
        <dbReference type="PIRNR" id="PIRNR036421"/>
    </source>
</evidence>
<organism evidence="14 15">
    <name type="scientific">Paludibaculum fermentans</name>
    <dbReference type="NCBI Taxonomy" id="1473598"/>
    <lineage>
        <taxon>Bacteria</taxon>
        <taxon>Pseudomonadati</taxon>
        <taxon>Acidobacteriota</taxon>
        <taxon>Terriglobia</taxon>
        <taxon>Bryobacterales</taxon>
        <taxon>Bryobacteraceae</taxon>
        <taxon>Paludibaculum</taxon>
    </lineage>
</organism>
<dbReference type="AlphaFoldDB" id="A0A7S7SHR6"/>
<feature type="active site" description="Nucleophile" evidence="8">
    <location>
        <position position="958"/>
    </location>
</feature>
<feature type="domain" description="PDZ" evidence="12">
    <location>
        <begin position="755"/>
        <end position="828"/>
    </location>
</feature>
<feature type="chain" id="PRO_5032337488" description="Tricorn protease homolog" evidence="11">
    <location>
        <begin position="21"/>
        <end position="1052"/>
    </location>
</feature>
<keyword evidence="5 7" id="KW-0378">Hydrolase</keyword>
<evidence type="ECO:0000256" key="11">
    <source>
        <dbReference type="SAM" id="SignalP"/>
    </source>
</evidence>
<dbReference type="Gene3D" id="3.30.750.44">
    <property type="match status" value="1"/>
</dbReference>
<evidence type="ECO:0000256" key="2">
    <source>
        <dbReference type="ARBA" id="ARBA00008524"/>
    </source>
</evidence>
<keyword evidence="6 7" id="KW-0720">Serine protease</keyword>